<dbReference type="InterPro" id="IPR010982">
    <property type="entry name" value="Lambda_DNA-bd_dom_sf"/>
</dbReference>
<dbReference type="SMART" id="SM00530">
    <property type="entry name" value="HTH_XRE"/>
    <property type="match status" value="1"/>
</dbReference>
<feature type="domain" description="HTH cro/C1-type" evidence="1">
    <location>
        <begin position="30"/>
        <end position="84"/>
    </location>
</feature>
<dbReference type="EMBL" id="JBHLWM010000001">
    <property type="protein sequence ID" value="MFC0239161.1"/>
    <property type="molecule type" value="Genomic_DNA"/>
</dbReference>
<gene>
    <name evidence="2" type="ORF">ACFFJ6_01730</name>
</gene>
<protein>
    <submittedName>
        <fullName evidence="2">Helix-turn-helix domain-containing protein</fullName>
    </submittedName>
</protein>
<dbReference type="Proteomes" id="UP001589775">
    <property type="component" value="Unassembled WGS sequence"/>
</dbReference>
<reference evidence="2 3" key="1">
    <citation type="submission" date="2024-09" db="EMBL/GenBank/DDBJ databases">
        <authorList>
            <person name="Sun Q."/>
            <person name="Mori K."/>
        </authorList>
    </citation>
    <scope>NUCLEOTIDE SEQUENCE [LARGE SCALE GENOMIC DNA]</scope>
    <source>
        <strain evidence="2 3">KCTC 23279</strain>
    </source>
</reference>
<dbReference type="RefSeq" id="WP_378383709.1">
    <property type="nucleotide sequence ID" value="NZ_JBHLWM010000001.1"/>
</dbReference>
<evidence type="ECO:0000259" key="1">
    <source>
        <dbReference type="PROSITE" id="PS50943"/>
    </source>
</evidence>
<accession>A0ABV6ELS4</accession>
<dbReference type="CDD" id="cd00093">
    <property type="entry name" value="HTH_XRE"/>
    <property type="match status" value="1"/>
</dbReference>
<keyword evidence="3" id="KW-1185">Reference proteome</keyword>
<dbReference type="InterPro" id="IPR001387">
    <property type="entry name" value="Cro/C1-type_HTH"/>
</dbReference>
<evidence type="ECO:0000313" key="2">
    <source>
        <dbReference type="EMBL" id="MFC0239161.1"/>
    </source>
</evidence>
<sequence>MTSFHFDIGSRAQRAGRLISRVRTELLRVLSEKKKAEGLTQQAIAKRLGVDRSQINRQLSGESNLTLRSLAEIAWAMNMEVSLQLQEPSCAYGRNDISGTSTIGHGPIKVVHLSRSNGSAELAEQNAQLKSKE</sequence>
<dbReference type="Pfam" id="PF01381">
    <property type="entry name" value="HTH_3"/>
    <property type="match status" value="1"/>
</dbReference>
<organism evidence="2 3">
    <name type="scientific">Rhodopseudomonas telluris</name>
    <dbReference type="NCBI Taxonomy" id="644215"/>
    <lineage>
        <taxon>Bacteria</taxon>
        <taxon>Pseudomonadati</taxon>
        <taxon>Pseudomonadota</taxon>
        <taxon>Alphaproteobacteria</taxon>
        <taxon>Hyphomicrobiales</taxon>
        <taxon>Nitrobacteraceae</taxon>
        <taxon>Rhodopseudomonas</taxon>
    </lineage>
</organism>
<dbReference type="Gene3D" id="1.10.260.40">
    <property type="entry name" value="lambda repressor-like DNA-binding domains"/>
    <property type="match status" value="1"/>
</dbReference>
<proteinExistence type="predicted"/>
<dbReference type="PROSITE" id="PS50943">
    <property type="entry name" value="HTH_CROC1"/>
    <property type="match status" value="1"/>
</dbReference>
<dbReference type="SUPFAM" id="SSF47413">
    <property type="entry name" value="lambda repressor-like DNA-binding domains"/>
    <property type="match status" value="1"/>
</dbReference>
<comment type="caution">
    <text evidence="2">The sequence shown here is derived from an EMBL/GenBank/DDBJ whole genome shotgun (WGS) entry which is preliminary data.</text>
</comment>
<name>A0ABV6ELS4_9BRAD</name>
<evidence type="ECO:0000313" key="3">
    <source>
        <dbReference type="Proteomes" id="UP001589775"/>
    </source>
</evidence>